<sequence length="896" mass="93930">MQPAERSSSTDTSRAELVDEARTLESAIDVDPADVRRRAGRVVAQARRSDVPEALVWGLRTIAVLDRLEGDPAAAVALLDDALAVARRAGLPTLCAWVLASRSVTQLELGRTARARSDAAAALAVVDEHRARDAALDDLHARIQLQLAVMDHNAGRLVEAEARYRAVAREVEPGDPNFVRAANNLALVLVARTAYGEALRWAELAVDGATRLGPALRSWPYLTRALIEVQTGRLGDGLRDLERAARASEEAGQSPGEYYVEYAETMRELRLLPEAAAAGRRALEELVAAGGGLVEVDARISLAETLLLLGDAVGAAQQAQTARVRARAQRRPGAHDRAVLVAVRARVRAGDAGPADLAAVRRAAARLQRAGELGPAADAHLEGGRLAAALAMPRRAERHLVAAAALARRGPLSVRLRGRLAAALSGRLGGADDDVLRQCRAGLRDLARHRQALPTMELQALASGHGAQLGELGLEVMVRRGAPAAVLRWMEQTRAAALQARLPVAAPEPEGAQVASRAGAQASSPVGPDATGDRRAVRRSVIVADDELEADARRSAWLEDTADRVPTAGRVPSLATVRAALAGRVLVEYGRHGDRFVAVVVDGARARVVDLGPTAGEVADALHALVFALRRMVDPSSAAAADAARASADLRLVRLRAVLLEPLDLPPDAELVVVPVGVLHGAPWSALHDGPVALAPSAAAWLRTRERPAAPAGPVVLVAGPDLRGAQDEVEALRALHPGVRVLGAHDSHADAVVAAVADADLAHLACHGTLRSDNPMFSAVVLADGPVTVQELHRSGVAPRRLVLASCHSGADVAYEGDEVLGLVSAMLSRGTAGVVASIAAVPDVEVVDLMLALHRRLAAGQTMARALHGARGEIDRDIPAGFVNWCTFSAHGAA</sequence>
<evidence type="ECO:0000313" key="3">
    <source>
        <dbReference type="EMBL" id="GIG38959.1"/>
    </source>
</evidence>
<dbReference type="InterPro" id="IPR011990">
    <property type="entry name" value="TPR-like_helical_dom_sf"/>
</dbReference>
<feature type="domain" description="CHAT" evidence="2">
    <location>
        <begin position="655"/>
        <end position="878"/>
    </location>
</feature>
<dbReference type="InterPro" id="IPR024983">
    <property type="entry name" value="CHAT_dom"/>
</dbReference>
<proteinExistence type="predicted"/>
<keyword evidence="4" id="KW-1185">Reference proteome</keyword>
<accession>A0ABQ4DHY6</accession>
<comment type="caution">
    <text evidence="3">The sequence shown here is derived from an EMBL/GenBank/DDBJ whole genome shotgun (WGS) entry which is preliminary data.</text>
</comment>
<dbReference type="Pfam" id="PF12770">
    <property type="entry name" value="CHAT"/>
    <property type="match status" value="1"/>
</dbReference>
<dbReference type="Gene3D" id="1.25.40.10">
    <property type="entry name" value="Tetratricopeptide repeat domain"/>
    <property type="match status" value="1"/>
</dbReference>
<dbReference type="SUPFAM" id="SSF48452">
    <property type="entry name" value="TPR-like"/>
    <property type="match status" value="1"/>
</dbReference>
<reference evidence="3 4" key="1">
    <citation type="submission" date="2021-01" db="EMBL/GenBank/DDBJ databases">
        <title>Whole genome shotgun sequence of Cellulomonas phragmiteti NBRC 110785.</title>
        <authorList>
            <person name="Komaki H."/>
            <person name="Tamura T."/>
        </authorList>
    </citation>
    <scope>NUCLEOTIDE SEQUENCE [LARGE SCALE GENOMIC DNA]</scope>
    <source>
        <strain evidence="3 4">NBRC 110785</strain>
    </source>
</reference>
<evidence type="ECO:0000313" key="4">
    <source>
        <dbReference type="Proteomes" id="UP000614741"/>
    </source>
</evidence>
<feature type="region of interest" description="Disordered" evidence="1">
    <location>
        <begin position="508"/>
        <end position="534"/>
    </location>
</feature>
<name>A0ABQ4DHY6_9CELL</name>
<protein>
    <recommendedName>
        <fullName evidence="2">CHAT domain-containing protein</fullName>
    </recommendedName>
</protein>
<organism evidence="3 4">
    <name type="scientific">Cellulomonas phragmiteti</name>
    <dbReference type="NCBI Taxonomy" id="478780"/>
    <lineage>
        <taxon>Bacteria</taxon>
        <taxon>Bacillati</taxon>
        <taxon>Actinomycetota</taxon>
        <taxon>Actinomycetes</taxon>
        <taxon>Micrococcales</taxon>
        <taxon>Cellulomonadaceae</taxon>
        <taxon>Cellulomonas</taxon>
    </lineage>
</organism>
<dbReference type="RefSeq" id="WP_203671230.1">
    <property type="nucleotide sequence ID" value="NZ_BONP01000003.1"/>
</dbReference>
<evidence type="ECO:0000259" key="2">
    <source>
        <dbReference type="Pfam" id="PF12770"/>
    </source>
</evidence>
<dbReference type="EMBL" id="BONP01000003">
    <property type="protein sequence ID" value="GIG38959.1"/>
    <property type="molecule type" value="Genomic_DNA"/>
</dbReference>
<dbReference type="Proteomes" id="UP000614741">
    <property type="component" value="Unassembled WGS sequence"/>
</dbReference>
<evidence type="ECO:0000256" key="1">
    <source>
        <dbReference type="SAM" id="MobiDB-lite"/>
    </source>
</evidence>
<gene>
    <name evidence="3" type="ORF">Cph01nite_07210</name>
</gene>